<evidence type="ECO:0000313" key="4">
    <source>
        <dbReference type="Proteomes" id="UP000295399"/>
    </source>
</evidence>
<evidence type="ECO:0000256" key="1">
    <source>
        <dbReference type="ARBA" id="ARBA00022801"/>
    </source>
</evidence>
<dbReference type="InterPro" id="IPR000868">
    <property type="entry name" value="Isochorismatase-like_dom"/>
</dbReference>
<dbReference type="EMBL" id="SLXO01000006">
    <property type="protein sequence ID" value="TCP33874.1"/>
    <property type="molecule type" value="Genomic_DNA"/>
</dbReference>
<keyword evidence="4" id="KW-1185">Reference proteome</keyword>
<dbReference type="OrthoDB" id="7500697at2"/>
<dbReference type="InterPro" id="IPR050272">
    <property type="entry name" value="Isochorismatase-like_hydrls"/>
</dbReference>
<gene>
    <name evidence="3" type="ORF">EV659_10632</name>
</gene>
<sequence>MAPTDRRDTPPDDLSADYAAAGFGNRLGFGQRPALILVDPVKAYVTPGAPLYAGVEAAVAACAALAEAARAAGVPVIFTRVRYMADGADGGRFFQKVGALACFAGDDAPLGGFAEPLAPRADEVVVTKQYASAFFGTSLAATLTAMAVDTCLIGGLTTSGCVRATALDALQHGFIPVVIPEACGDRDARVQAANLFDLGQKYADVVAMAEVLAHLRDRP</sequence>
<organism evidence="3 4">
    <name type="scientific">Rhodothalassium salexigens DSM 2132</name>
    <dbReference type="NCBI Taxonomy" id="1188247"/>
    <lineage>
        <taxon>Bacteria</taxon>
        <taxon>Pseudomonadati</taxon>
        <taxon>Pseudomonadota</taxon>
        <taxon>Alphaproteobacteria</taxon>
        <taxon>Rhodothalassiales</taxon>
        <taxon>Rhodothalassiaceae</taxon>
        <taxon>Rhodothalassium</taxon>
    </lineage>
</organism>
<evidence type="ECO:0000259" key="2">
    <source>
        <dbReference type="Pfam" id="PF00857"/>
    </source>
</evidence>
<proteinExistence type="predicted"/>
<dbReference type="PANTHER" id="PTHR43540">
    <property type="entry name" value="PEROXYUREIDOACRYLATE/UREIDOACRYLATE AMIDOHYDROLASE-RELATED"/>
    <property type="match status" value="1"/>
</dbReference>
<dbReference type="PANTHER" id="PTHR43540:SF1">
    <property type="entry name" value="ISOCHORISMATASE HYDROLASE"/>
    <property type="match status" value="1"/>
</dbReference>
<dbReference type="Proteomes" id="UP000295399">
    <property type="component" value="Unassembled WGS sequence"/>
</dbReference>
<dbReference type="SUPFAM" id="SSF52499">
    <property type="entry name" value="Isochorismatase-like hydrolases"/>
    <property type="match status" value="1"/>
</dbReference>
<reference evidence="3 4" key="1">
    <citation type="submission" date="2019-03" db="EMBL/GenBank/DDBJ databases">
        <title>Genomic Encyclopedia of Type Strains, Phase IV (KMG-IV): sequencing the most valuable type-strain genomes for metagenomic binning, comparative biology and taxonomic classification.</title>
        <authorList>
            <person name="Goeker M."/>
        </authorList>
    </citation>
    <scope>NUCLEOTIDE SEQUENCE [LARGE SCALE GENOMIC DNA]</scope>
    <source>
        <strain evidence="3 4">DSM 2132</strain>
    </source>
</reference>
<feature type="domain" description="Isochorismatase-like" evidence="2">
    <location>
        <begin position="34"/>
        <end position="209"/>
    </location>
</feature>
<keyword evidence="1 3" id="KW-0378">Hydrolase</keyword>
<comment type="caution">
    <text evidence="3">The sequence shown here is derived from an EMBL/GenBank/DDBJ whole genome shotgun (WGS) entry which is preliminary data.</text>
</comment>
<accession>A0A4R2PGW8</accession>
<dbReference type="RefSeq" id="WP_132708542.1">
    <property type="nucleotide sequence ID" value="NZ_JACIGF010000006.1"/>
</dbReference>
<protein>
    <submittedName>
        <fullName evidence="3">Maleamate amidohydrolase</fullName>
    </submittedName>
</protein>
<dbReference type="AlphaFoldDB" id="A0A4R2PGW8"/>
<dbReference type="GO" id="GO:0016787">
    <property type="term" value="F:hydrolase activity"/>
    <property type="evidence" value="ECO:0007669"/>
    <property type="project" value="UniProtKB-KW"/>
</dbReference>
<dbReference type="InParanoid" id="A0A4R2PGW8"/>
<dbReference type="InterPro" id="IPR036380">
    <property type="entry name" value="Isochorismatase-like_sf"/>
</dbReference>
<dbReference type="Gene3D" id="3.40.50.850">
    <property type="entry name" value="Isochorismatase-like"/>
    <property type="match status" value="1"/>
</dbReference>
<dbReference type="FunCoup" id="A0A4R2PGW8">
    <property type="interactions" value="116"/>
</dbReference>
<evidence type="ECO:0000313" key="3">
    <source>
        <dbReference type="EMBL" id="TCP33874.1"/>
    </source>
</evidence>
<name>A0A4R2PGW8_RHOSA</name>
<dbReference type="Pfam" id="PF00857">
    <property type="entry name" value="Isochorismatase"/>
    <property type="match status" value="1"/>
</dbReference>